<evidence type="ECO:0000313" key="10">
    <source>
        <dbReference type="EMBL" id="GMA33366.1"/>
    </source>
</evidence>
<proteinExistence type="predicted"/>
<dbReference type="RefSeq" id="WP_284252144.1">
    <property type="nucleotide sequence ID" value="NZ_BSUM01000001.1"/>
</dbReference>
<feature type="transmembrane region" description="Helical" evidence="8">
    <location>
        <begin position="81"/>
        <end position="103"/>
    </location>
</feature>
<evidence type="ECO:0000256" key="7">
    <source>
        <dbReference type="SAM" id="MobiDB-lite"/>
    </source>
</evidence>
<dbReference type="EMBL" id="BSUM01000001">
    <property type="protein sequence ID" value="GMA33366.1"/>
    <property type="molecule type" value="Genomic_DNA"/>
</dbReference>
<dbReference type="InterPro" id="IPR036259">
    <property type="entry name" value="MFS_trans_sf"/>
</dbReference>
<keyword evidence="3" id="KW-1003">Cell membrane</keyword>
<dbReference type="PROSITE" id="PS50850">
    <property type="entry name" value="MFS"/>
    <property type="match status" value="1"/>
</dbReference>
<dbReference type="AlphaFoldDB" id="A0AA37XHT3"/>
<feature type="domain" description="Major facilitator superfamily (MFS) profile" evidence="9">
    <location>
        <begin position="11"/>
        <end position="269"/>
    </location>
</feature>
<reference evidence="10" key="2">
    <citation type="submission" date="2023-02" db="EMBL/GenBank/DDBJ databases">
        <authorList>
            <person name="Sun Q."/>
            <person name="Mori K."/>
        </authorList>
    </citation>
    <scope>NUCLEOTIDE SEQUENCE</scope>
    <source>
        <strain evidence="10">NBRC 112290</strain>
    </source>
</reference>
<dbReference type="PANTHER" id="PTHR23513:SF9">
    <property type="entry name" value="ENTEROBACTIN EXPORTER ENTS"/>
    <property type="match status" value="1"/>
</dbReference>
<evidence type="ECO:0000313" key="11">
    <source>
        <dbReference type="Proteomes" id="UP001157161"/>
    </source>
</evidence>
<feature type="transmembrane region" description="Helical" evidence="8">
    <location>
        <begin position="49"/>
        <end position="69"/>
    </location>
</feature>
<dbReference type="GO" id="GO:0005886">
    <property type="term" value="C:plasma membrane"/>
    <property type="evidence" value="ECO:0007669"/>
    <property type="project" value="UniProtKB-SubCell"/>
</dbReference>
<dbReference type="InterPro" id="IPR020846">
    <property type="entry name" value="MFS_dom"/>
</dbReference>
<protein>
    <recommendedName>
        <fullName evidence="9">Major facilitator superfamily (MFS) profile domain-containing protein</fullName>
    </recommendedName>
</protein>
<dbReference type="Pfam" id="PF05977">
    <property type="entry name" value="MFS_3"/>
    <property type="match status" value="1"/>
</dbReference>
<gene>
    <name evidence="10" type="ORF">GCM10025875_33580</name>
</gene>
<keyword evidence="6 8" id="KW-0472">Membrane</keyword>
<name>A0AA37XHT3_9MICO</name>
<keyword evidence="4 8" id="KW-0812">Transmembrane</keyword>
<keyword evidence="5 8" id="KW-1133">Transmembrane helix</keyword>
<evidence type="ECO:0000256" key="1">
    <source>
        <dbReference type="ARBA" id="ARBA00004429"/>
    </source>
</evidence>
<evidence type="ECO:0000256" key="5">
    <source>
        <dbReference type="ARBA" id="ARBA00022989"/>
    </source>
</evidence>
<dbReference type="CDD" id="cd06173">
    <property type="entry name" value="MFS_MefA_like"/>
    <property type="match status" value="1"/>
</dbReference>
<accession>A0AA37XHT3</accession>
<evidence type="ECO:0000259" key="9">
    <source>
        <dbReference type="PROSITE" id="PS50850"/>
    </source>
</evidence>
<organism evidence="10 11">
    <name type="scientific">Litorihabitans aurantiacus</name>
    <dbReference type="NCBI Taxonomy" id="1930061"/>
    <lineage>
        <taxon>Bacteria</taxon>
        <taxon>Bacillati</taxon>
        <taxon>Actinomycetota</taxon>
        <taxon>Actinomycetes</taxon>
        <taxon>Micrococcales</taxon>
        <taxon>Beutenbergiaceae</taxon>
        <taxon>Litorihabitans</taxon>
    </lineage>
</organism>
<dbReference type="SUPFAM" id="SSF103473">
    <property type="entry name" value="MFS general substrate transporter"/>
    <property type="match status" value="1"/>
</dbReference>
<keyword evidence="11" id="KW-1185">Reference proteome</keyword>
<dbReference type="PANTHER" id="PTHR23513">
    <property type="entry name" value="INTEGRAL MEMBRANE EFFLUX PROTEIN-RELATED"/>
    <property type="match status" value="1"/>
</dbReference>
<reference evidence="10" key="1">
    <citation type="journal article" date="2014" name="Int. J. Syst. Evol. Microbiol.">
        <title>Complete genome sequence of Corynebacterium casei LMG S-19264T (=DSM 44701T), isolated from a smear-ripened cheese.</title>
        <authorList>
            <consortium name="US DOE Joint Genome Institute (JGI-PGF)"/>
            <person name="Walter F."/>
            <person name="Albersmeier A."/>
            <person name="Kalinowski J."/>
            <person name="Ruckert C."/>
        </authorList>
    </citation>
    <scope>NUCLEOTIDE SEQUENCE</scope>
    <source>
        <strain evidence="10">NBRC 112290</strain>
    </source>
</reference>
<keyword evidence="2" id="KW-0813">Transport</keyword>
<comment type="subcellular location">
    <subcellularLocation>
        <location evidence="1">Cell inner membrane</location>
        <topology evidence="1">Multi-pass membrane protein</topology>
    </subcellularLocation>
</comment>
<feature type="transmembrane region" description="Helical" evidence="8">
    <location>
        <begin position="147"/>
        <end position="168"/>
    </location>
</feature>
<feature type="transmembrane region" description="Helical" evidence="8">
    <location>
        <begin position="174"/>
        <end position="192"/>
    </location>
</feature>
<evidence type="ECO:0000256" key="3">
    <source>
        <dbReference type="ARBA" id="ARBA00022475"/>
    </source>
</evidence>
<evidence type="ECO:0000256" key="8">
    <source>
        <dbReference type="SAM" id="Phobius"/>
    </source>
</evidence>
<dbReference type="Proteomes" id="UP001157161">
    <property type="component" value="Unassembled WGS sequence"/>
</dbReference>
<evidence type="ECO:0000256" key="6">
    <source>
        <dbReference type="ARBA" id="ARBA00023136"/>
    </source>
</evidence>
<comment type="caution">
    <text evidence="10">The sequence shown here is derived from an EMBL/GenBank/DDBJ whole genome shotgun (WGS) entry which is preliminary data.</text>
</comment>
<feature type="transmembrane region" description="Helical" evidence="8">
    <location>
        <begin position="21"/>
        <end position="43"/>
    </location>
</feature>
<sequence length="269" mass="26692">MPRILLDTRPLRASPAYRRMFWGLGVSQIGTQVTVVAVGLEVYGLTGSTFSVGLLGIAALVPLVVLGLYGGALADAYDRRTVSLVAASVMVVATAGLVLQAALGLASPGVLYALVALQSAGSAVYVPARMAIIPRLVGTDLLPAANALGALTGSFGLMVGPLLGALLVAQAGYAVTYALDLALFLCAFYALLRLPHLPPEEPVVGGVGAGAGADRGDAAGAAASGSLDGDAVLETDPTAPAGPADTPAAPVPPPPPHGGASGSPPWSRD</sequence>
<dbReference type="Gene3D" id="1.20.1250.20">
    <property type="entry name" value="MFS general substrate transporter like domains"/>
    <property type="match status" value="1"/>
</dbReference>
<dbReference type="InterPro" id="IPR010290">
    <property type="entry name" value="TM_effector"/>
</dbReference>
<feature type="compositionally biased region" description="Low complexity" evidence="7">
    <location>
        <begin position="218"/>
        <end position="248"/>
    </location>
</feature>
<feature type="transmembrane region" description="Helical" evidence="8">
    <location>
        <begin position="109"/>
        <end position="126"/>
    </location>
</feature>
<evidence type="ECO:0000256" key="4">
    <source>
        <dbReference type="ARBA" id="ARBA00022692"/>
    </source>
</evidence>
<dbReference type="GO" id="GO:0022857">
    <property type="term" value="F:transmembrane transporter activity"/>
    <property type="evidence" value="ECO:0007669"/>
    <property type="project" value="InterPro"/>
</dbReference>
<feature type="region of interest" description="Disordered" evidence="7">
    <location>
        <begin position="218"/>
        <end position="269"/>
    </location>
</feature>
<evidence type="ECO:0000256" key="2">
    <source>
        <dbReference type="ARBA" id="ARBA00022448"/>
    </source>
</evidence>